<evidence type="ECO:0000256" key="3">
    <source>
        <dbReference type="ARBA" id="ARBA00022512"/>
    </source>
</evidence>
<keyword evidence="10" id="KW-0812">Transmembrane</keyword>
<comment type="similarity">
    <text evidence="2 9">Belongs to the glycosyl hydrolase 28 family.</text>
</comment>
<feature type="transmembrane region" description="Helical" evidence="10">
    <location>
        <begin position="140"/>
        <end position="164"/>
    </location>
</feature>
<organism evidence="12 13">
    <name type="scientific">Gossypium arboreum</name>
    <name type="common">Tree cotton</name>
    <name type="synonym">Gossypium nanking</name>
    <dbReference type="NCBI Taxonomy" id="29729"/>
    <lineage>
        <taxon>Eukaryota</taxon>
        <taxon>Viridiplantae</taxon>
        <taxon>Streptophyta</taxon>
        <taxon>Embryophyta</taxon>
        <taxon>Tracheophyta</taxon>
        <taxon>Spermatophyta</taxon>
        <taxon>Magnoliopsida</taxon>
        <taxon>eudicotyledons</taxon>
        <taxon>Gunneridae</taxon>
        <taxon>Pentapetalae</taxon>
        <taxon>rosids</taxon>
        <taxon>malvids</taxon>
        <taxon>Malvales</taxon>
        <taxon>Malvaceae</taxon>
        <taxon>Malvoideae</taxon>
        <taxon>Gossypium</taxon>
    </lineage>
</organism>
<evidence type="ECO:0000256" key="10">
    <source>
        <dbReference type="SAM" id="Phobius"/>
    </source>
</evidence>
<evidence type="ECO:0000256" key="1">
    <source>
        <dbReference type="ARBA" id="ARBA00004191"/>
    </source>
</evidence>
<dbReference type="InterPro" id="IPR011050">
    <property type="entry name" value="Pectin_lyase_fold/virulence"/>
</dbReference>
<evidence type="ECO:0000256" key="2">
    <source>
        <dbReference type="ARBA" id="ARBA00008834"/>
    </source>
</evidence>
<evidence type="ECO:0000259" key="11">
    <source>
        <dbReference type="Pfam" id="PF13456"/>
    </source>
</evidence>
<name>A0ABR0PJ52_GOSAR</name>
<proteinExistence type="inferred from homology"/>
<dbReference type="PANTHER" id="PTHR31375">
    <property type="match status" value="1"/>
</dbReference>
<dbReference type="InterPro" id="IPR002156">
    <property type="entry name" value="RNaseH_domain"/>
</dbReference>
<reference evidence="12 13" key="1">
    <citation type="submission" date="2023-03" db="EMBL/GenBank/DDBJ databases">
        <title>WGS of Gossypium arboreum.</title>
        <authorList>
            <person name="Yu D."/>
        </authorList>
    </citation>
    <scope>NUCLEOTIDE SEQUENCE [LARGE SCALE GENOMIC DNA]</scope>
    <source>
        <tissue evidence="12">Leaf</tissue>
    </source>
</reference>
<evidence type="ECO:0000256" key="9">
    <source>
        <dbReference type="RuleBase" id="RU361169"/>
    </source>
</evidence>
<evidence type="ECO:0000256" key="4">
    <source>
        <dbReference type="ARBA" id="ARBA00022525"/>
    </source>
</evidence>
<feature type="active site" evidence="8">
    <location>
        <position position="390"/>
    </location>
</feature>
<keyword evidence="6 9" id="KW-0326">Glycosidase</keyword>
<dbReference type="InterPro" id="IPR000743">
    <property type="entry name" value="Glyco_hydro_28"/>
</dbReference>
<sequence length="542" mass="59706">MVCTPRLNQDIMLVKDLFVQDTKQWNVTLIREIFCDADALRIINILIPRTEIEDTMAWSGIVVRKEDGIVVKAGVITNSNITDPFLVEAIPCKEAMALAVSLRVHSLEVEGDLKSVIKRMKATTDDSFLKALTTRKPSCFFAFACHFFCLLVLILCLYCSNIVYNVVAMKSEIVDISDFGAVGDGTADSSKAFLKAWNFVCSREIENGVRVIFVPENQTFLLHPVTFNSPCKAKEIKFLIMGRIISPVSPKTWEGLDQAKWLTFYKVSGLKIKDSGEIDGRGWGWWNQSCRDHPHLAMIFESCKTSSLGQVRLINSSQTHVLIRGTDGFIVDHVKITAPETSPNTDGIHIISASNIFIRNSIIGTGDDCVSIGDHTTNIHISHVKCGPGHGISIGSLGRSGNVVQVQNTRVNTVTFKGTTNGARIKTWQVGKGYFRGVMFENLFFNSVKNPIIIDQNYCNVRGACKELETGVQIRDVVYRNLWGTSSTEVAITLNCSRSVSCTGLLLQSIMLKSSITGKNVRSSCINAHGAAIGVVQPAPCF</sequence>
<keyword evidence="10" id="KW-1133">Transmembrane helix</keyword>
<accession>A0ABR0PJ52</accession>
<evidence type="ECO:0000256" key="5">
    <source>
        <dbReference type="ARBA" id="ARBA00022801"/>
    </source>
</evidence>
<dbReference type="Pfam" id="PF13456">
    <property type="entry name" value="RVT_3"/>
    <property type="match status" value="1"/>
</dbReference>
<gene>
    <name evidence="12" type="ORF">PVK06_019239</name>
</gene>
<dbReference type="PROSITE" id="PS00502">
    <property type="entry name" value="POLYGALACTURONASE"/>
    <property type="match status" value="1"/>
</dbReference>
<keyword evidence="5 9" id="KW-0378">Hydrolase</keyword>
<dbReference type="Pfam" id="PF00295">
    <property type="entry name" value="Glyco_hydro_28"/>
    <property type="match status" value="1"/>
</dbReference>
<comment type="subcellular location">
    <subcellularLocation>
        <location evidence="1">Secreted</location>
        <location evidence="1">Cell wall</location>
    </subcellularLocation>
</comment>
<protein>
    <recommendedName>
        <fullName evidence="11">RNase H type-1 domain-containing protein</fullName>
    </recommendedName>
</protein>
<dbReference type="Proteomes" id="UP001358586">
    <property type="component" value="Chromosome 6"/>
</dbReference>
<evidence type="ECO:0000256" key="6">
    <source>
        <dbReference type="ARBA" id="ARBA00023295"/>
    </source>
</evidence>
<evidence type="ECO:0000313" key="12">
    <source>
        <dbReference type="EMBL" id="KAK5824464.1"/>
    </source>
</evidence>
<dbReference type="Gene3D" id="2.160.20.10">
    <property type="entry name" value="Single-stranded right-handed beta-helix, Pectin lyase-like"/>
    <property type="match status" value="1"/>
</dbReference>
<keyword evidence="13" id="KW-1185">Reference proteome</keyword>
<dbReference type="InterPro" id="IPR012334">
    <property type="entry name" value="Pectin_lyas_fold"/>
</dbReference>
<feature type="domain" description="RNase H type-1" evidence="11">
    <location>
        <begin position="56"/>
        <end position="126"/>
    </location>
</feature>
<dbReference type="EMBL" id="JARKNE010000006">
    <property type="protein sequence ID" value="KAK5824464.1"/>
    <property type="molecule type" value="Genomic_DNA"/>
</dbReference>
<keyword evidence="3" id="KW-0134">Cell wall</keyword>
<evidence type="ECO:0000256" key="7">
    <source>
        <dbReference type="ARBA" id="ARBA00023316"/>
    </source>
</evidence>
<keyword evidence="4" id="KW-0964">Secreted</keyword>
<comment type="caution">
    <text evidence="12">The sequence shown here is derived from an EMBL/GenBank/DDBJ whole genome shotgun (WGS) entry which is preliminary data.</text>
</comment>
<evidence type="ECO:0000313" key="13">
    <source>
        <dbReference type="Proteomes" id="UP001358586"/>
    </source>
</evidence>
<keyword evidence="7" id="KW-0961">Cell wall biogenesis/degradation</keyword>
<dbReference type="SUPFAM" id="SSF51126">
    <property type="entry name" value="Pectin lyase-like"/>
    <property type="match status" value="1"/>
</dbReference>
<evidence type="ECO:0000256" key="8">
    <source>
        <dbReference type="PROSITE-ProRule" id="PRU10052"/>
    </source>
</evidence>
<keyword evidence="10" id="KW-0472">Membrane</keyword>